<dbReference type="EMBL" id="CP071182">
    <property type="protein sequence ID" value="QSO46864.1"/>
    <property type="molecule type" value="Genomic_DNA"/>
</dbReference>
<keyword evidence="5 9" id="KW-0808">Transferase</keyword>
<dbReference type="InterPro" id="IPR002891">
    <property type="entry name" value="APS"/>
</dbReference>
<keyword evidence="8 9" id="KW-0067">ATP-binding</keyword>
<evidence type="ECO:0000313" key="13">
    <source>
        <dbReference type="Proteomes" id="UP000663505"/>
    </source>
</evidence>
<evidence type="ECO:0000313" key="12">
    <source>
        <dbReference type="EMBL" id="QSO46864.1"/>
    </source>
</evidence>
<comment type="similarity">
    <text evidence="4 9 10">Belongs to the APS kinase family.</text>
</comment>
<evidence type="ECO:0000256" key="3">
    <source>
        <dbReference type="ARBA" id="ARBA00004806"/>
    </source>
</evidence>
<comment type="catalytic activity">
    <reaction evidence="1 9 10">
        <text>adenosine 5'-phosphosulfate + ATP = 3'-phosphoadenylyl sulfate + ADP + H(+)</text>
        <dbReference type="Rhea" id="RHEA:24152"/>
        <dbReference type="ChEBI" id="CHEBI:15378"/>
        <dbReference type="ChEBI" id="CHEBI:30616"/>
        <dbReference type="ChEBI" id="CHEBI:58243"/>
        <dbReference type="ChEBI" id="CHEBI:58339"/>
        <dbReference type="ChEBI" id="CHEBI:456216"/>
        <dbReference type="EC" id="2.7.1.25"/>
    </reaction>
</comment>
<dbReference type="NCBIfam" id="TIGR00455">
    <property type="entry name" value="apsK"/>
    <property type="match status" value="1"/>
</dbReference>
<dbReference type="NCBIfam" id="NF003013">
    <property type="entry name" value="PRK03846.1"/>
    <property type="match status" value="1"/>
</dbReference>
<keyword evidence="6 9" id="KW-0547">Nucleotide-binding</keyword>
<keyword evidence="13" id="KW-1185">Reference proteome</keyword>
<dbReference type="Gene3D" id="3.40.50.300">
    <property type="entry name" value="P-loop containing nucleotide triphosphate hydrolases"/>
    <property type="match status" value="1"/>
</dbReference>
<keyword evidence="7 9" id="KW-0418">Kinase</keyword>
<comment type="pathway">
    <text evidence="3 9 10">Sulfur metabolism; hydrogen sulfide biosynthesis; sulfite from sulfate: step 2/3.</text>
</comment>
<reference evidence="12 13" key="1">
    <citation type="submission" date="2021-02" db="EMBL/GenBank/DDBJ databases">
        <title>Alicyclobacillus curvatus sp. nov. and Alicyclobacillus mengziensis sp. nov., two acidophilic bacteria isolated from acid mine drainage.</title>
        <authorList>
            <person name="Huang Y."/>
        </authorList>
    </citation>
    <scope>NUCLEOTIDE SEQUENCE [LARGE SCALE GENOMIC DNA]</scope>
    <source>
        <strain evidence="12 13">S30H14</strain>
    </source>
</reference>
<comment type="function">
    <text evidence="2 9 10">Catalyzes the synthesis of activated sulfate.</text>
</comment>
<dbReference type="EC" id="2.7.1.25" evidence="9 10"/>
<dbReference type="GO" id="GO:0004020">
    <property type="term" value="F:adenylylsulfate kinase activity"/>
    <property type="evidence" value="ECO:0007669"/>
    <property type="project" value="UniProtKB-UniRule"/>
</dbReference>
<evidence type="ECO:0000256" key="6">
    <source>
        <dbReference type="ARBA" id="ARBA00022741"/>
    </source>
</evidence>
<dbReference type="KEGG" id="afx:JZ786_20905"/>
<dbReference type="InterPro" id="IPR059117">
    <property type="entry name" value="APS_kinase_dom"/>
</dbReference>
<feature type="domain" description="APS kinase" evidence="11">
    <location>
        <begin position="25"/>
        <end position="174"/>
    </location>
</feature>
<evidence type="ECO:0000256" key="5">
    <source>
        <dbReference type="ARBA" id="ARBA00022679"/>
    </source>
</evidence>
<dbReference type="PANTHER" id="PTHR11055:SF1">
    <property type="entry name" value="PAPS SYNTHETASE, ISOFORM D"/>
    <property type="match status" value="1"/>
</dbReference>
<evidence type="ECO:0000259" key="11">
    <source>
        <dbReference type="Pfam" id="PF01583"/>
    </source>
</evidence>
<proteinExistence type="inferred from homology"/>
<evidence type="ECO:0000256" key="2">
    <source>
        <dbReference type="ARBA" id="ARBA00002632"/>
    </source>
</evidence>
<dbReference type="Proteomes" id="UP000663505">
    <property type="component" value="Chromosome"/>
</dbReference>
<dbReference type="Pfam" id="PF01583">
    <property type="entry name" value="APS_kinase"/>
    <property type="match status" value="1"/>
</dbReference>
<dbReference type="CDD" id="cd02027">
    <property type="entry name" value="APSK"/>
    <property type="match status" value="1"/>
</dbReference>
<evidence type="ECO:0000256" key="1">
    <source>
        <dbReference type="ARBA" id="ARBA00001823"/>
    </source>
</evidence>
<feature type="active site" description="Phosphoserine intermediate" evidence="9">
    <location>
        <position position="106"/>
    </location>
</feature>
<feature type="binding site" evidence="9">
    <location>
        <begin position="32"/>
        <end position="39"/>
    </location>
    <ligand>
        <name>ATP</name>
        <dbReference type="ChEBI" id="CHEBI:30616"/>
    </ligand>
</feature>
<organism evidence="12 13">
    <name type="scientific">Alicyclobacillus mengziensis</name>
    <dbReference type="NCBI Taxonomy" id="2931921"/>
    <lineage>
        <taxon>Bacteria</taxon>
        <taxon>Bacillati</taxon>
        <taxon>Bacillota</taxon>
        <taxon>Bacilli</taxon>
        <taxon>Bacillales</taxon>
        <taxon>Alicyclobacillaceae</taxon>
        <taxon>Alicyclobacillus</taxon>
    </lineage>
</organism>
<dbReference type="InterPro" id="IPR027417">
    <property type="entry name" value="P-loop_NTPase"/>
</dbReference>
<dbReference type="RefSeq" id="WP_206656225.1">
    <property type="nucleotide sequence ID" value="NZ_CP071182.1"/>
</dbReference>
<gene>
    <name evidence="9 12" type="primary">cysC</name>
    <name evidence="12" type="ORF">JZ786_20905</name>
</gene>
<evidence type="ECO:0000256" key="9">
    <source>
        <dbReference type="HAMAP-Rule" id="MF_00065"/>
    </source>
</evidence>
<dbReference type="AlphaFoldDB" id="A0A9X7Z5F1"/>
<name>A0A9X7Z5F1_9BACL</name>
<evidence type="ECO:0000256" key="10">
    <source>
        <dbReference type="RuleBase" id="RU004347"/>
    </source>
</evidence>
<accession>A0A9X7Z5F1</accession>
<evidence type="ECO:0000256" key="7">
    <source>
        <dbReference type="ARBA" id="ARBA00022777"/>
    </source>
</evidence>
<dbReference type="FunFam" id="3.40.50.300:FF:000212">
    <property type="entry name" value="Adenylyl-sulfate kinase"/>
    <property type="match status" value="1"/>
</dbReference>
<evidence type="ECO:0000256" key="8">
    <source>
        <dbReference type="ARBA" id="ARBA00022840"/>
    </source>
</evidence>
<dbReference type="SUPFAM" id="SSF52540">
    <property type="entry name" value="P-loop containing nucleoside triphosphate hydrolases"/>
    <property type="match status" value="1"/>
</dbReference>
<keyword evidence="9" id="KW-0597">Phosphoprotein</keyword>
<dbReference type="GO" id="GO:0000103">
    <property type="term" value="P:sulfate assimilation"/>
    <property type="evidence" value="ECO:0007669"/>
    <property type="project" value="UniProtKB-UniRule"/>
</dbReference>
<sequence length="206" mass="22430">MTAEVTWHETKVTKAARQALKGHAGLCIWFTGLSGAGKSTLANKVEEELYQRGIHTYLLDGDNVRHGLSADLGFSERDRKEHIRRVAHVASLFVDAGTVVLTALISPFESDREQARSQFAEGEFLEVFVDCPVEVCASRDPKGLYDKAQRGLIQNFTGISAPYEAPRQADVTVNTAQNSIDECVGTVLSAVLDTLQLNVIGGKIQA</sequence>
<dbReference type="GO" id="GO:0070814">
    <property type="term" value="P:hydrogen sulfide biosynthetic process"/>
    <property type="evidence" value="ECO:0007669"/>
    <property type="project" value="UniProtKB-UniRule"/>
</dbReference>
<dbReference type="HAMAP" id="MF_00065">
    <property type="entry name" value="Adenylyl_sulf_kinase"/>
    <property type="match status" value="1"/>
</dbReference>
<dbReference type="PANTHER" id="PTHR11055">
    <property type="entry name" value="BIFUNCTIONAL 3'-PHOSPHOADENOSINE 5'-PHOSPHOSULFATE SYNTHASE"/>
    <property type="match status" value="1"/>
</dbReference>
<evidence type="ECO:0000256" key="4">
    <source>
        <dbReference type="ARBA" id="ARBA00007008"/>
    </source>
</evidence>
<dbReference type="GO" id="GO:0005524">
    <property type="term" value="F:ATP binding"/>
    <property type="evidence" value="ECO:0007669"/>
    <property type="project" value="UniProtKB-UniRule"/>
</dbReference>
<protein>
    <recommendedName>
        <fullName evidence="9 10">Adenylyl-sulfate kinase</fullName>
        <ecNumber evidence="9 10">2.7.1.25</ecNumber>
    </recommendedName>
    <alternativeName>
        <fullName evidence="9">APS kinase</fullName>
    </alternativeName>
    <alternativeName>
        <fullName evidence="9">ATP adenosine-5'-phosphosulfate 3'-phosphotransferase</fullName>
    </alternativeName>
    <alternativeName>
        <fullName evidence="9">Adenosine-5'-phosphosulfate kinase</fullName>
    </alternativeName>
</protein>